<feature type="compositionally biased region" description="Basic and acidic residues" evidence="3">
    <location>
        <begin position="180"/>
        <end position="193"/>
    </location>
</feature>
<keyword evidence="2" id="KW-0175">Coiled coil</keyword>
<keyword evidence="6" id="KW-1185">Reference proteome</keyword>
<feature type="region of interest" description="Disordered" evidence="3">
    <location>
        <begin position="426"/>
        <end position="450"/>
    </location>
</feature>
<feature type="region of interest" description="Disordered" evidence="3">
    <location>
        <begin position="11"/>
        <end position="280"/>
    </location>
</feature>
<proteinExistence type="predicted"/>
<protein>
    <recommendedName>
        <fullName evidence="4">C3H1-type domain-containing protein</fullName>
    </recommendedName>
</protein>
<evidence type="ECO:0000313" key="5">
    <source>
        <dbReference type="EMBL" id="KAG7099649.1"/>
    </source>
</evidence>
<feature type="compositionally biased region" description="Polar residues" evidence="3">
    <location>
        <begin position="195"/>
        <end position="205"/>
    </location>
</feature>
<evidence type="ECO:0000313" key="6">
    <source>
        <dbReference type="Proteomes" id="UP001049176"/>
    </source>
</evidence>
<dbReference type="KEGG" id="more:E1B28_001475"/>
<feature type="compositionally biased region" description="Basic and acidic residues" evidence="3">
    <location>
        <begin position="108"/>
        <end position="121"/>
    </location>
</feature>
<feature type="compositionally biased region" description="Polar residues" evidence="3">
    <location>
        <begin position="250"/>
        <end position="267"/>
    </location>
</feature>
<dbReference type="InterPro" id="IPR000571">
    <property type="entry name" value="Znf_CCCH"/>
</dbReference>
<evidence type="ECO:0000256" key="3">
    <source>
        <dbReference type="SAM" id="MobiDB-lite"/>
    </source>
</evidence>
<sequence length="657" mass="73587">MPFPRCRYYDDAGGPIRGGCKSQRCRFAHPDSSDWERAPKPNRTNYHGSLHGRRNSDTESTNTNVADRIASSTWSLPSSPPKRKVSEDRGNDSWANIIDSACGPPESGDGKRTAAMDRNDLNHSNSVWGSSKKVIQAPSSSNSWGAEGSSWGNSDNSTWGDTPATWDKNVAAAWGTLDSDSNKDSGKPSEKQKGKQPQASTSSWGTIEGKKTLVATPAPASSRTSIERTTPVVPPIPTNLPKPSAWSPIEPSSSATSHKAYSNSPTIPQHAPFSIRMSTKPSERLTLKAAEKTREASPVFSERSLSSATVDKQRSHYRKAIEKMVTISLLKQQLEKSQQKLLRWKEIQKSRRFARVRVGGAKKLDDTRRFLTKDCQGIHTRIEREEKSLYDIPDFFASTKLDITGFNEKTAQYLAEVEEWISDMEKGGETAKAEEKQGGDNQTSEEPELSPMLRKWAELKDKVKSLEEKLDDIAAEIEDYRNFDVNEEANIIVQDMLRSKAEVVQPQIQEQQAILLELKAKLQSRQELLQTMQERHKENLNTKAEIEKTLATFAELGEMRRTRILSLRREIINLHNLKPISYREHLSPQIKDFVDTIVNEQVIPAFNALAVQCHKAAEQSHVLAATKIDETLRPIEAFITGIQADAAREANLVRSRY</sequence>
<feature type="compositionally biased region" description="Polar residues" evidence="3">
    <location>
        <begin position="219"/>
        <end position="228"/>
    </location>
</feature>
<keyword evidence="1" id="KW-0479">Metal-binding</keyword>
<keyword evidence="1" id="KW-0862">Zinc</keyword>
<accession>A0A9P7V3M9</accession>
<feature type="domain" description="C3H1-type" evidence="4">
    <location>
        <begin position="1"/>
        <end position="32"/>
    </location>
</feature>
<feature type="compositionally biased region" description="Polar residues" evidence="3">
    <location>
        <begin position="58"/>
        <end position="77"/>
    </location>
</feature>
<evidence type="ECO:0000256" key="1">
    <source>
        <dbReference type="PROSITE-ProRule" id="PRU00723"/>
    </source>
</evidence>
<dbReference type="AlphaFoldDB" id="A0A9P7V3M9"/>
<dbReference type="EMBL" id="CM032181">
    <property type="protein sequence ID" value="KAG7099649.1"/>
    <property type="molecule type" value="Genomic_DNA"/>
</dbReference>
<reference evidence="5" key="1">
    <citation type="journal article" date="2021" name="Genome Biol. Evol.">
        <title>The assembled and annotated genome of the fairy-ring fungus Marasmius oreades.</title>
        <authorList>
            <person name="Hiltunen M."/>
            <person name="Ament-Velasquez S.L."/>
            <person name="Johannesson H."/>
        </authorList>
    </citation>
    <scope>NUCLEOTIDE SEQUENCE</scope>
    <source>
        <strain evidence="5">03SP1</strain>
    </source>
</reference>
<dbReference type="PROSITE" id="PS50103">
    <property type="entry name" value="ZF_C3H1"/>
    <property type="match status" value="1"/>
</dbReference>
<dbReference type="Proteomes" id="UP001049176">
    <property type="component" value="Chromosome 1"/>
</dbReference>
<comment type="caution">
    <text evidence="5">The sequence shown here is derived from an EMBL/GenBank/DDBJ whole genome shotgun (WGS) entry which is preliminary data.</text>
</comment>
<dbReference type="OrthoDB" id="3050762at2759"/>
<dbReference type="RefSeq" id="XP_043016119.1">
    <property type="nucleotide sequence ID" value="XM_043147410.1"/>
</dbReference>
<dbReference type="GO" id="GO:0008270">
    <property type="term" value="F:zinc ion binding"/>
    <property type="evidence" value="ECO:0007669"/>
    <property type="project" value="UniProtKB-KW"/>
</dbReference>
<evidence type="ECO:0000256" key="2">
    <source>
        <dbReference type="SAM" id="Coils"/>
    </source>
</evidence>
<keyword evidence="1" id="KW-0863">Zinc-finger</keyword>
<feature type="coiled-coil region" evidence="2">
    <location>
        <begin position="456"/>
        <end position="483"/>
    </location>
</feature>
<dbReference type="GeneID" id="66070551"/>
<gene>
    <name evidence="5" type="ORF">E1B28_001475</name>
</gene>
<feature type="compositionally biased region" description="Low complexity" evidence="3">
    <location>
        <begin position="139"/>
        <end position="154"/>
    </location>
</feature>
<organism evidence="5 6">
    <name type="scientific">Marasmius oreades</name>
    <name type="common">fairy-ring Marasmius</name>
    <dbReference type="NCBI Taxonomy" id="181124"/>
    <lineage>
        <taxon>Eukaryota</taxon>
        <taxon>Fungi</taxon>
        <taxon>Dikarya</taxon>
        <taxon>Basidiomycota</taxon>
        <taxon>Agaricomycotina</taxon>
        <taxon>Agaricomycetes</taxon>
        <taxon>Agaricomycetidae</taxon>
        <taxon>Agaricales</taxon>
        <taxon>Marasmiineae</taxon>
        <taxon>Marasmiaceae</taxon>
        <taxon>Marasmius</taxon>
    </lineage>
</organism>
<feature type="compositionally biased region" description="Basic and acidic residues" evidence="3">
    <location>
        <begin position="426"/>
        <end position="438"/>
    </location>
</feature>
<feature type="zinc finger region" description="C3H1-type" evidence="1">
    <location>
        <begin position="1"/>
        <end position="32"/>
    </location>
</feature>
<name>A0A9P7V3M9_9AGAR</name>
<evidence type="ECO:0000259" key="4">
    <source>
        <dbReference type="PROSITE" id="PS50103"/>
    </source>
</evidence>
<feature type="compositionally biased region" description="Basic and acidic residues" evidence="3">
    <location>
        <begin position="28"/>
        <end position="39"/>
    </location>
</feature>